<dbReference type="GO" id="GO:0006508">
    <property type="term" value="P:proteolysis"/>
    <property type="evidence" value="ECO:0007669"/>
    <property type="project" value="InterPro"/>
</dbReference>
<feature type="domain" description="Peptidase M16 C-terminal" evidence="3">
    <location>
        <begin position="168"/>
        <end position="338"/>
    </location>
</feature>
<feature type="domain" description="Peptidase M16 N-terminal" evidence="2">
    <location>
        <begin position="15"/>
        <end position="160"/>
    </location>
</feature>
<dbReference type="InterPro" id="IPR011249">
    <property type="entry name" value="Metalloenz_LuxS/M16"/>
</dbReference>
<dbReference type="AlphaFoldDB" id="A0A6J6GFI0"/>
<reference evidence="4" key="1">
    <citation type="submission" date="2020-05" db="EMBL/GenBank/DDBJ databases">
        <authorList>
            <person name="Chiriac C."/>
            <person name="Salcher M."/>
            <person name="Ghai R."/>
            <person name="Kavagutti S V."/>
        </authorList>
    </citation>
    <scope>NUCLEOTIDE SEQUENCE</scope>
</reference>
<dbReference type="InterPro" id="IPR007863">
    <property type="entry name" value="Peptidase_M16_C"/>
</dbReference>
<comment type="similarity">
    <text evidence="1">Belongs to the peptidase M16 family.</text>
</comment>
<dbReference type="EMBL" id="CAEZSR010000313">
    <property type="protein sequence ID" value="CAB4599977.1"/>
    <property type="molecule type" value="Genomic_DNA"/>
</dbReference>
<dbReference type="InterPro" id="IPR050361">
    <property type="entry name" value="MPP/UQCRC_Complex"/>
</dbReference>
<dbReference type="SUPFAM" id="SSF63411">
    <property type="entry name" value="LuxS/MPP-like metallohydrolase"/>
    <property type="match status" value="2"/>
</dbReference>
<sequence>MTDLRITQLDSGLTVATERVPGTLSVATGVWVAVGARDEPADTSGVSHFLEHLLFKGTPRRSALDISRTIDRCGGDINAFTTKEYTAYYCRLPARHAATGIELLGDVLTDPSLRDGDVDTERQVILEEIAMDDDSPDDVAQRLFAEQLFVGHPLGRDTAGSPDTIETVTAAQVREFFERHYTAGSMVVSVAGPNDHDEMLAMVAAAFGGLRRGDGRVPRHAPEYTGVDVSVTDDTEQVHLVIGGRGIDRTDPDREALDVVNQVLGGGLSSRLFEEIREQRGLVYSVYSGIGCYADTGSWSITTSTQPRHAEEVVSLVMGELRKLVDAGITDDELDVARGYLTGAYELGLEDTGSRMARNAGLLCTRGEIQPVEEQVARWLAVGQDDVRRVIDRVFTAAPLVVSVGPG</sequence>
<dbReference type="InterPro" id="IPR011765">
    <property type="entry name" value="Pept_M16_N"/>
</dbReference>
<gene>
    <name evidence="4" type="ORF">UFOPK1493_04254</name>
</gene>
<evidence type="ECO:0000259" key="2">
    <source>
        <dbReference type="Pfam" id="PF00675"/>
    </source>
</evidence>
<name>A0A6J6GFI0_9ZZZZ</name>
<evidence type="ECO:0000256" key="1">
    <source>
        <dbReference type="ARBA" id="ARBA00007261"/>
    </source>
</evidence>
<dbReference type="PANTHER" id="PTHR11851:SF49">
    <property type="entry name" value="MITOCHONDRIAL-PROCESSING PEPTIDASE SUBUNIT ALPHA"/>
    <property type="match status" value="1"/>
</dbReference>
<protein>
    <submittedName>
        <fullName evidence="4">Unannotated protein</fullName>
    </submittedName>
</protein>
<dbReference type="Pfam" id="PF00675">
    <property type="entry name" value="Peptidase_M16"/>
    <property type="match status" value="1"/>
</dbReference>
<dbReference type="GO" id="GO:0004222">
    <property type="term" value="F:metalloendopeptidase activity"/>
    <property type="evidence" value="ECO:0007669"/>
    <property type="project" value="InterPro"/>
</dbReference>
<evidence type="ECO:0000259" key="3">
    <source>
        <dbReference type="Pfam" id="PF05193"/>
    </source>
</evidence>
<accession>A0A6J6GFI0</accession>
<dbReference type="PROSITE" id="PS00143">
    <property type="entry name" value="INSULINASE"/>
    <property type="match status" value="1"/>
</dbReference>
<dbReference type="GO" id="GO:0046872">
    <property type="term" value="F:metal ion binding"/>
    <property type="evidence" value="ECO:0007669"/>
    <property type="project" value="InterPro"/>
</dbReference>
<dbReference type="PANTHER" id="PTHR11851">
    <property type="entry name" value="METALLOPROTEASE"/>
    <property type="match status" value="1"/>
</dbReference>
<dbReference type="Gene3D" id="3.30.830.10">
    <property type="entry name" value="Metalloenzyme, LuxS/M16 peptidase-like"/>
    <property type="match status" value="2"/>
</dbReference>
<evidence type="ECO:0000313" key="4">
    <source>
        <dbReference type="EMBL" id="CAB4599977.1"/>
    </source>
</evidence>
<dbReference type="Pfam" id="PF05193">
    <property type="entry name" value="Peptidase_M16_C"/>
    <property type="match status" value="1"/>
</dbReference>
<proteinExistence type="inferred from homology"/>
<organism evidence="4">
    <name type="scientific">freshwater metagenome</name>
    <dbReference type="NCBI Taxonomy" id="449393"/>
    <lineage>
        <taxon>unclassified sequences</taxon>
        <taxon>metagenomes</taxon>
        <taxon>ecological metagenomes</taxon>
    </lineage>
</organism>
<dbReference type="InterPro" id="IPR001431">
    <property type="entry name" value="Pept_M16_Zn_BS"/>
</dbReference>